<gene>
    <name evidence="1" type="ORF">B9Q03_10660</name>
</gene>
<name>A0A2R6ALW6_9ARCH</name>
<protein>
    <recommendedName>
        <fullName evidence="3">Pyrimidine dimer DNA glycosylase</fullName>
    </recommendedName>
</protein>
<evidence type="ECO:0008006" key="3">
    <source>
        <dbReference type="Google" id="ProtNLM"/>
    </source>
</evidence>
<sequence>MQTFRPYYDHRKTARVLDERRLGKQRIEAKQIGYAVLRRMGVIRDGRKGWLNHPIVLKWFNNGSPYLLDLKEYFAAIVCEWVDRGHKNTVNWGDLECFSGLGSNQRCPLTHLEEVEYRRVLIFKNPEWYTKRFNRDDVEEVLCTEPVYINGVNGSLFRDLQSYRELERRVRRILDSQK</sequence>
<organism evidence="1 2">
    <name type="scientific">Candidatus Marsarchaeota G2 archaeon OSP_D</name>
    <dbReference type="NCBI Taxonomy" id="1978157"/>
    <lineage>
        <taxon>Archaea</taxon>
        <taxon>Candidatus Marsarchaeota</taxon>
        <taxon>Candidatus Marsarchaeota group 2</taxon>
    </lineage>
</organism>
<accession>A0A2R6ALW6</accession>
<comment type="caution">
    <text evidence="1">The sequence shown here is derived from an EMBL/GenBank/DDBJ whole genome shotgun (WGS) entry which is preliminary data.</text>
</comment>
<proteinExistence type="predicted"/>
<dbReference type="InterPro" id="IPR004260">
    <property type="entry name" value="Pyr-dimer_DNA_glycosylase"/>
</dbReference>
<reference evidence="1 2" key="1">
    <citation type="submission" date="2017-04" db="EMBL/GenBank/DDBJ databases">
        <title>Novel microbial lineages endemic to geothermal iron-oxide mats fill important gaps in the evolutionary history of Archaea.</title>
        <authorList>
            <person name="Jay Z.J."/>
            <person name="Beam J.P."/>
            <person name="Dlakic M."/>
            <person name="Rusch D.B."/>
            <person name="Kozubal M.A."/>
            <person name="Inskeep W.P."/>
        </authorList>
    </citation>
    <scope>NUCLEOTIDE SEQUENCE [LARGE SCALE GENOMIC DNA]</scope>
    <source>
        <strain evidence="1">OSP_D</strain>
    </source>
</reference>
<evidence type="ECO:0000313" key="2">
    <source>
        <dbReference type="Proteomes" id="UP000240322"/>
    </source>
</evidence>
<dbReference type="AlphaFoldDB" id="A0A2R6ALW6"/>
<dbReference type="Pfam" id="PF03013">
    <property type="entry name" value="Pyr_excise"/>
    <property type="match status" value="1"/>
</dbReference>
<dbReference type="Proteomes" id="UP000240322">
    <property type="component" value="Unassembled WGS sequence"/>
</dbReference>
<evidence type="ECO:0000313" key="1">
    <source>
        <dbReference type="EMBL" id="PSN87376.1"/>
    </source>
</evidence>
<dbReference type="EMBL" id="NEXE01000167">
    <property type="protein sequence ID" value="PSN87376.1"/>
    <property type="molecule type" value="Genomic_DNA"/>
</dbReference>